<dbReference type="PANTHER" id="PTHR10953">
    <property type="entry name" value="UBIQUITIN-ACTIVATING ENZYME E1"/>
    <property type="match status" value="1"/>
</dbReference>
<dbReference type="InterPro" id="IPR035985">
    <property type="entry name" value="Ubiquitin-activating_enz"/>
</dbReference>
<proteinExistence type="predicted"/>
<name>A0AAV7JUA9_9METZ</name>
<feature type="domain" description="THIF-type NAD/FAD binding fold" evidence="1">
    <location>
        <begin position="12"/>
        <end position="183"/>
    </location>
</feature>
<gene>
    <name evidence="2" type="ORF">LOD99_7290</name>
</gene>
<dbReference type="Pfam" id="PF00899">
    <property type="entry name" value="ThiF"/>
    <property type="match status" value="1"/>
</dbReference>
<comment type="caution">
    <text evidence="2">The sequence shown here is derived from an EMBL/GenBank/DDBJ whole genome shotgun (WGS) entry which is preliminary data.</text>
</comment>
<dbReference type="GO" id="GO:0004792">
    <property type="term" value="F:thiosulfate-cyanide sulfurtransferase activity"/>
    <property type="evidence" value="ECO:0007669"/>
    <property type="project" value="TreeGrafter"/>
</dbReference>
<evidence type="ECO:0000259" key="1">
    <source>
        <dbReference type="Pfam" id="PF00899"/>
    </source>
</evidence>
<dbReference type="InterPro" id="IPR000594">
    <property type="entry name" value="ThiF_NAD_FAD-bd"/>
</dbReference>
<dbReference type="EMBL" id="JAKMXF010000299">
    <property type="protein sequence ID" value="KAI6652275.1"/>
    <property type="molecule type" value="Genomic_DNA"/>
</dbReference>
<evidence type="ECO:0000313" key="3">
    <source>
        <dbReference type="Proteomes" id="UP001165289"/>
    </source>
</evidence>
<dbReference type="InterPro" id="IPR045886">
    <property type="entry name" value="ThiF/MoeB/HesA"/>
</dbReference>
<dbReference type="Proteomes" id="UP001165289">
    <property type="component" value="Unassembled WGS sequence"/>
</dbReference>
<accession>A0AAV7JUA9</accession>
<dbReference type="GO" id="GO:0005737">
    <property type="term" value="C:cytoplasm"/>
    <property type="evidence" value="ECO:0007669"/>
    <property type="project" value="TreeGrafter"/>
</dbReference>
<dbReference type="GO" id="GO:0016779">
    <property type="term" value="F:nucleotidyltransferase activity"/>
    <property type="evidence" value="ECO:0007669"/>
    <property type="project" value="TreeGrafter"/>
</dbReference>
<reference evidence="2 3" key="1">
    <citation type="journal article" date="2023" name="BMC Biol.">
        <title>The compact genome of the sponge Oopsacas minuta (Hexactinellida) is lacking key metazoan core genes.</title>
        <authorList>
            <person name="Santini S."/>
            <person name="Schenkelaars Q."/>
            <person name="Jourda C."/>
            <person name="Duchesne M."/>
            <person name="Belahbib H."/>
            <person name="Rocher C."/>
            <person name="Selva M."/>
            <person name="Riesgo A."/>
            <person name="Vervoort M."/>
            <person name="Leys S.P."/>
            <person name="Kodjabachian L."/>
            <person name="Le Bivic A."/>
            <person name="Borchiellini C."/>
            <person name="Claverie J.M."/>
            <person name="Renard E."/>
        </authorList>
    </citation>
    <scope>NUCLEOTIDE SEQUENCE [LARGE SCALE GENOMIC DNA]</scope>
    <source>
        <strain evidence="2">SPO-2</strain>
    </source>
</reference>
<evidence type="ECO:0000313" key="2">
    <source>
        <dbReference type="EMBL" id="KAI6652275.1"/>
    </source>
</evidence>
<keyword evidence="3" id="KW-1185">Reference proteome</keyword>
<dbReference type="GO" id="GO:0042292">
    <property type="term" value="F:URM1 activating enzyme activity"/>
    <property type="evidence" value="ECO:0007669"/>
    <property type="project" value="TreeGrafter"/>
</dbReference>
<dbReference type="PANTHER" id="PTHR10953:SF102">
    <property type="entry name" value="ADENYLYLTRANSFERASE AND SULFURTRANSFERASE MOCS3"/>
    <property type="match status" value="1"/>
</dbReference>
<protein>
    <recommendedName>
        <fullName evidence="1">THIF-type NAD/FAD binding fold domain-containing protein</fullName>
    </recommendedName>
</protein>
<dbReference type="SUPFAM" id="SSF69572">
    <property type="entry name" value="Activating enzymes of the ubiquitin-like proteins"/>
    <property type="match status" value="1"/>
</dbReference>
<dbReference type="AlphaFoldDB" id="A0AAV7JUA9"/>
<sequence>MTSSQIIPDYFSRQIAIPDLNNNLLQQSNALVLGIGGLGSTVSMDLCRLGVNRVYLLDVDFVDPTNLNRQILYSKLDIAKPKAISALRGLEQHNLQTEILAFNCDALLNWSTVVRLARQCNVVFNCIDFGEYFDFAVSSLCKSLRIHYLTGSSYGHTAISESFPYSPILPNGGVCWGCNNSPQNLGVLLQLAPSSIQSLSSIAFIPKEDVIYGAQNTGSSVLPCSIASHLIVTSWANSFCNYTLPNWANFNLSTFESFSFPVEQNLECIICTSSLESQCSAYYNTNNSIPLSHINGITFPFILGAIQNPLEPLFYQNAFARLTPHKLADSKPISLPAPPSCDFVYNHIEGIQPLPSFLSKPLIKSQCGEYVAYFSGRRSVVLLYGDKLYRLKGCGNILQFSKEIHNFPIEETCPEQFEIRGSMFQHTAMRELYMTQLVSDCLKPQGFITGNIPLGMWEYDLENDKNAEIKKYCAFYETIGDKRLSTHLLTGITLLLPNLVKDFSNEDLLKCIPEERNKMIDGKMGIQPTWSAYSESQGFVSIDIFAFNYTLQPPTIPTICRDKWESKWQDLCIKLNQFITTDSNGNLLSLLYWNLGFEVGIILTSIHAKQINWGTFFDHNPCEPHCNSHPNNLIILPPGYSRFLAPVDFDLSFTREGFFSPYTKELDDDLFDSWIDMETSEMARALGGETVNTGVSTSEHLLQKDYSILEIALRDTIVLGYLAGINCKENIRPIPPYIKDVLHIIIELALIASDRLNT</sequence>
<dbReference type="Gene3D" id="3.40.50.720">
    <property type="entry name" value="NAD(P)-binding Rossmann-like Domain"/>
    <property type="match status" value="1"/>
</dbReference>
<organism evidence="2 3">
    <name type="scientific">Oopsacas minuta</name>
    <dbReference type="NCBI Taxonomy" id="111878"/>
    <lineage>
        <taxon>Eukaryota</taxon>
        <taxon>Metazoa</taxon>
        <taxon>Porifera</taxon>
        <taxon>Hexactinellida</taxon>
        <taxon>Hexasterophora</taxon>
        <taxon>Lyssacinosida</taxon>
        <taxon>Leucopsacidae</taxon>
        <taxon>Oopsacas</taxon>
    </lineage>
</organism>